<dbReference type="GO" id="GO:0006783">
    <property type="term" value="P:heme biosynthetic process"/>
    <property type="evidence" value="ECO:0007669"/>
    <property type="project" value="UniProtKB-UniRule"/>
</dbReference>
<organism evidence="9 10">
    <name type="scientific">Ligilactobacillus animalis</name>
    <dbReference type="NCBI Taxonomy" id="1605"/>
    <lineage>
        <taxon>Bacteria</taxon>
        <taxon>Bacillati</taxon>
        <taxon>Bacillota</taxon>
        <taxon>Bacilli</taxon>
        <taxon>Lactobacillales</taxon>
        <taxon>Lactobacillaceae</taxon>
        <taxon>Ligilactobacillus</taxon>
    </lineage>
</organism>
<evidence type="ECO:0000256" key="8">
    <source>
        <dbReference type="RuleBase" id="RU000607"/>
    </source>
</evidence>
<keyword evidence="2 7" id="KW-0408">Iron</keyword>
<dbReference type="CDD" id="cd00419">
    <property type="entry name" value="Ferrochelatase_C"/>
    <property type="match status" value="1"/>
</dbReference>
<evidence type="ECO:0000313" key="9">
    <source>
        <dbReference type="EMBL" id="WHQ80188.1"/>
    </source>
</evidence>
<dbReference type="Gene3D" id="3.40.50.1400">
    <property type="match status" value="2"/>
</dbReference>
<evidence type="ECO:0000256" key="4">
    <source>
        <dbReference type="ARBA" id="ARBA00023239"/>
    </source>
</evidence>
<dbReference type="AlphaFoldDB" id="A0AAJ6FMW0"/>
<dbReference type="PANTHER" id="PTHR11108">
    <property type="entry name" value="FERROCHELATASE"/>
    <property type="match status" value="1"/>
</dbReference>
<feature type="binding site" evidence="7">
    <location>
        <position position="191"/>
    </location>
    <ligand>
        <name>Fe(2+)</name>
        <dbReference type="ChEBI" id="CHEBI:29033"/>
    </ligand>
</feature>
<dbReference type="EC" id="4.99.1.9" evidence="7"/>
<evidence type="ECO:0000256" key="2">
    <source>
        <dbReference type="ARBA" id="ARBA00023004"/>
    </source>
</evidence>
<comment type="catalytic activity">
    <reaction evidence="6">
        <text>Fe-coproporphyrin III + 2 H(+) = coproporphyrin III + Fe(2+)</text>
        <dbReference type="Rhea" id="RHEA:49572"/>
        <dbReference type="ChEBI" id="CHEBI:15378"/>
        <dbReference type="ChEBI" id="CHEBI:29033"/>
        <dbReference type="ChEBI" id="CHEBI:68438"/>
        <dbReference type="ChEBI" id="CHEBI:131725"/>
        <dbReference type="EC" id="4.99.1.9"/>
    </reaction>
    <physiologicalReaction direction="right-to-left" evidence="6">
        <dbReference type="Rhea" id="RHEA:49574"/>
    </physiologicalReaction>
</comment>
<accession>A0AAJ6FMW0</accession>
<comment type="pathway">
    <text evidence="1 7 8">Porphyrin-containing compound metabolism; protoheme biosynthesis.</text>
</comment>
<dbReference type="InterPro" id="IPR033644">
    <property type="entry name" value="Ferrochelatase_C"/>
</dbReference>
<dbReference type="Proteomes" id="UP001238155">
    <property type="component" value="Chromosome"/>
</dbReference>
<comment type="similarity">
    <text evidence="7 8">Belongs to the ferrochelatase family.</text>
</comment>
<dbReference type="Pfam" id="PF00762">
    <property type="entry name" value="Ferrochelatase"/>
    <property type="match status" value="1"/>
</dbReference>
<protein>
    <recommendedName>
        <fullName evidence="7">Coproporphyrin III ferrochelatase</fullName>
        <ecNumber evidence="7">4.99.1.9</ecNumber>
    </recommendedName>
</protein>
<evidence type="ECO:0000256" key="3">
    <source>
        <dbReference type="ARBA" id="ARBA00023133"/>
    </source>
</evidence>
<dbReference type="CDD" id="cd03411">
    <property type="entry name" value="Ferrochelatase_N"/>
    <property type="match status" value="1"/>
</dbReference>
<dbReference type="InterPro" id="IPR033659">
    <property type="entry name" value="Ferrochelatase_N"/>
</dbReference>
<evidence type="ECO:0000256" key="6">
    <source>
        <dbReference type="ARBA" id="ARBA00024536"/>
    </source>
</evidence>
<evidence type="ECO:0000256" key="5">
    <source>
        <dbReference type="ARBA" id="ARBA00023244"/>
    </source>
</evidence>
<evidence type="ECO:0000256" key="7">
    <source>
        <dbReference type="HAMAP-Rule" id="MF_00323"/>
    </source>
</evidence>
<dbReference type="RefSeq" id="WP_010690127.1">
    <property type="nucleotide sequence ID" value="NZ_CABIZJ010000004.1"/>
</dbReference>
<dbReference type="PANTHER" id="PTHR11108:SF1">
    <property type="entry name" value="FERROCHELATASE, MITOCHONDRIAL"/>
    <property type="match status" value="1"/>
</dbReference>
<feature type="binding site" evidence="7">
    <location>
        <position position="270"/>
    </location>
    <ligand>
        <name>Fe(2+)</name>
        <dbReference type="ChEBI" id="CHEBI:29033"/>
    </ligand>
</feature>
<dbReference type="GO" id="GO:0005737">
    <property type="term" value="C:cytoplasm"/>
    <property type="evidence" value="ECO:0007669"/>
    <property type="project" value="UniProtKB-SubCell"/>
</dbReference>
<dbReference type="InterPro" id="IPR019772">
    <property type="entry name" value="Ferrochelatase_AS"/>
</dbReference>
<keyword evidence="7 8" id="KW-0963">Cytoplasm</keyword>
<evidence type="ECO:0000256" key="1">
    <source>
        <dbReference type="ARBA" id="ARBA00004744"/>
    </source>
</evidence>
<reference evidence="9" key="1">
    <citation type="submission" date="2023-04" db="EMBL/GenBank/DDBJ databases">
        <title>Four porcine-derived lactic acid bacteria strains analyses and their evaluation as potential probiotics based on genomics.</title>
        <authorList>
            <person name="Niu D."/>
        </authorList>
    </citation>
    <scope>NUCLEOTIDE SEQUENCE</scope>
    <source>
        <strain evidence="9">ZSB1</strain>
    </source>
</reference>
<keyword evidence="3 7" id="KW-0350">Heme biosynthesis</keyword>
<proteinExistence type="inferred from homology"/>
<dbReference type="EMBL" id="CP123751">
    <property type="protein sequence ID" value="WHQ80188.1"/>
    <property type="molecule type" value="Genomic_DNA"/>
</dbReference>
<comment type="subcellular location">
    <subcellularLocation>
        <location evidence="7 8">Cytoplasm</location>
    </subcellularLocation>
</comment>
<dbReference type="NCBIfam" id="TIGR00109">
    <property type="entry name" value="hemH"/>
    <property type="match status" value="1"/>
</dbReference>
<keyword evidence="5 7" id="KW-0627">Porphyrin biosynthesis</keyword>
<evidence type="ECO:0000313" key="10">
    <source>
        <dbReference type="Proteomes" id="UP001238155"/>
    </source>
</evidence>
<dbReference type="InterPro" id="IPR001015">
    <property type="entry name" value="Ferrochelatase"/>
</dbReference>
<dbReference type="PROSITE" id="PS00534">
    <property type="entry name" value="FERROCHELATASE"/>
    <property type="match status" value="1"/>
</dbReference>
<dbReference type="SUPFAM" id="SSF53800">
    <property type="entry name" value="Chelatase"/>
    <property type="match status" value="1"/>
</dbReference>
<comment type="function">
    <text evidence="7 8">Involved in coproporphyrin-dependent heme b biosynthesis. Catalyzes the insertion of ferrous iron into coproporphyrin III to form Fe-coproporphyrin III.</text>
</comment>
<keyword evidence="7" id="KW-0479">Metal-binding</keyword>
<gene>
    <name evidence="9" type="primary">hemH</name>
    <name evidence="7" type="synonym">cpfC</name>
    <name evidence="9" type="ORF">QFF56_00140</name>
</gene>
<dbReference type="GO" id="GO:0046872">
    <property type="term" value="F:metal ion binding"/>
    <property type="evidence" value="ECO:0007669"/>
    <property type="project" value="UniProtKB-UniRule"/>
</dbReference>
<name>A0AAJ6FMW0_9LACO</name>
<dbReference type="GO" id="GO:0004325">
    <property type="term" value="F:ferrochelatase activity"/>
    <property type="evidence" value="ECO:0007669"/>
    <property type="project" value="UniProtKB-UniRule"/>
</dbReference>
<keyword evidence="4 7" id="KW-0456">Lyase</keyword>
<sequence>MKKGILLINLGTPKSPNVKHLRPYLRRFLGDKRVIDTPDMIWKPILELMILPRRPKFSAQMYQKIWSKEYGSPLAYYTKRQCELLQALVPDTVVKYAFSYSEPDIAQVLAEFEIEKITDLCIVALYPQYSTTTVGSVSDDVMHFYHKRTYIPNIKFITSFYENETYLKLVATKIKTQWVKKPYDKLIISYHGIPVSYVKKGDPYQRQCEETTAKLQALLPNIEILHTYQSKFGPAKWLEPATDATVDRLPSQGCKNLLVISPSFISDCLETKYELGIENREIFKRAGGKIFDVVPCLNDDPEFIEILHDLCEVTNYR</sequence>
<dbReference type="HAMAP" id="MF_00323">
    <property type="entry name" value="Ferrochelatase"/>
    <property type="match status" value="1"/>
</dbReference>
<dbReference type="GeneID" id="61225579"/>
<comment type="caution">
    <text evidence="7">Lacks conserved residue(s) required for the propagation of feature annotation.</text>
</comment>